<reference evidence="1" key="1">
    <citation type="journal article" date="2023" name="IScience">
        <title>Live-bearing cockroach genome reveals convergent evolutionary mechanisms linked to viviparity in insects and beyond.</title>
        <authorList>
            <person name="Fouks B."/>
            <person name="Harrison M.C."/>
            <person name="Mikhailova A.A."/>
            <person name="Marchal E."/>
            <person name="English S."/>
            <person name="Carruthers M."/>
            <person name="Jennings E.C."/>
            <person name="Chiamaka E.L."/>
            <person name="Frigard R.A."/>
            <person name="Pippel M."/>
            <person name="Attardo G.M."/>
            <person name="Benoit J.B."/>
            <person name="Bornberg-Bauer E."/>
            <person name="Tobe S.S."/>
        </authorList>
    </citation>
    <scope>NUCLEOTIDE SEQUENCE</scope>
    <source>
        <strain evidence="1">Stay&amp;Tobe</strain>
    </source>
</reference>
<proteinExistence type="predicted"/>
<accession>A0AAD8AEG6</accession>
<dbReference type="PANTHER" id="PTHR11008:SF9">
    <property type="entry name" value="PROTEIN TAKEOUT-LIKE PROTEIN"/>
    <property type="match status" value="1"/>
</dbReference>
<evidence type="ECO:0000313" key="1">
    <source>
        <dbReference type="EMBL" id="KAJ9597517.1"/>
    </source>
</evidence>
<dbReference type="EMBL" id="JASPKZ010001602">
    <property type="protein sequence ID" value="KAJ9597517.1"/>
    <property type="molecule type" value="Genomic_DNA"/>
</dbReference>
<dbReference type="PANTHER" id="PTHR11008">
    <property type="entry name" value="PROTEIN TAKEOUT-LIKE PROTEIN"/>
    <property type="match status" value="1"/>
</dbReference>
<dbReference type="Pfam" id="PF06585">
    <property type="entry name" value="JHBP"/>
    <property type="match status" value="1"/>
</dbReference>
<dbReference type="AlphaFoldDB" id="A0AAD8AEG6"/>
<sequence length="211" mass="24897">RLFKMKGYSKLDFEILNLKTDLPERRVEMNLLLPKLNIEGSYRADRMTYNDYEAKASGYFWLALSNVTANGMALLKLENNSTLKVDRMRLTYTPKQKRLQVRQQEKNERLSVFINSMEFGKTILQKIWRDVSYNLNKIVQDKVNPILKQKSMKLLIRNKDKFAKYTDYVVTSTDSANQLVDAMIEYAKNVIQEKYNGRMKIPDIKEGFERE</sequence>
<feature type="non-terminal residue" evidence="1">
    <location>
        <position position="211"/>
    </location>
</feature>
<dbReference type="Proteomes" id="UP001233999">
    <property type="component" value="Unassembled WGS sequence"/>
</dbReference>
<name>A0AAD8AEG6_DIPPU</name>
<comment type="caution">
    <text evidence="1">The sequence shown here is derived from an EMBL/GenBank/DDBJ whole genome shotgun (WGS) entry which is preliminary data.</text>
</comment>
<keyword evidence="2" id="KW-1185">Reference proteome</keyword>
<dbReference type="InterPro" id="IPR038606">
    <property type="entry name" value="To_sf"/>
</dbReference>
<reference evidence="1" key="2">
    <citation type="submission" date="2023-05" db="EMBL/GenBank/DDBJ databases">
        <authorList>
            <person name="Fouks B."/>
        </authorList>
    </citation>
    <scope>NUCLEOTIDE SEQUENCE</scope>
    <source>
        <strain evidence="1">Stay&amp;Tobe</strain>
        <tissue evidence="1">Testes</tissue>
    </source>
</reference>
<evidence type="ECO:0000313" key="2">
    <source>
        <dbReference type="Proteomes" id="UP001233999"/>
    </source>
</evidence>
<gene>
    <name evidence="1" type="ORF">L9F63_011614</name>
</gene>
<protein>
    <submittedName>
        <fullName evidence="1">Uncharacterized protein</fullName>
    </submittedName>
</protein>
<feature type="non-terminal residue" evidence="1">
    <location>
        <position position="1"/>
    </location>
</feature>
<organism evidence="1 2">
    <name type="scientific">Diploptera punctata</name>
    <name type="common">Pacific beetle cockroach</name>
    <dbReference type="NCBI Taxonomy" id="6984"/>
    <lineage>
        <taxon>Eukaryota</taxon>
        <taxon>Metazoa</taxon>
        <taxon>Ecdysozoa</taxon>
        <taxon>Arthropoda</taxon>
        <taxon>Hexapoda</taxon>
        <taxon>Insecta</taxon>
        <taxon>Pterygota</taxon>
        <taxon>Neoptera</taxon>
        <taxon>Polyneoptera</taxon>
        <taxon>Dictyoptera</taxon>
        <taxon>Blattodea</taxon>
        <taxon>Blaberoidea</taxon>
        <taxon>Blaberidae</taxon>
        <taxon>Diplopterinae</taxon>
        <taxon>Diploptera</taxon>
    </lineage>
</organism>
<dbReference type="InterPro" id="IPR010562">
    <property type="entry name" value="Haemolymph_juvenile_hormone-bd"/>
</dbReference>
<dbReference type="Gene3D" id="3.15.10.30">
    <property type="entry name" value="Haemolymph juvenile hormone binding protein"/>
    <property type="match status" value="1"/>
</dbReference>